<proteinExistence type="predicted"/>
<protein>
    <recommendedName>
        <fullName evidence="6">G-protein coupled receptors family 2 profile 2 domain-containing protein</fullName>
    </recommendedName>
</protein>
<dbReference type="OrthoDB" id="6134459at2759"/>
<keyword evidence="2 5" id="KW-0812">Transmembrane</keyword>
<evidence type="ECO:0000313" key="8">
    <source>
        <dbReference type="Proteomes" id="UP001152888"/>
    </source>
</evidence>
<evidence type="ECO:0000313" key="7">
    <source>
        <dbReference type="EMBL" id="CAH1989613.1"/>
    </source>
</evidence>
<dbReference type="InterPro" id="IPR000832">
    <property type="entry name" value="GPCR_2_secretin-like"/>
</dbReference>
<dbReference type="Gene3D" id="1.20.1070.10">
    <property type="entry name" value="Rhodopsin 7-helix transmembrane proteins"/>
    <property type="match status" value="1"/>
</dbReference>
<keyword evidence="3 5" id="KW-1133">Transmembrane helix</keyword>
<gene>
    <name evidence="7" type="ORF">ACAOBT_LOCUS19129</name>
</gene>
<evidence type="ECO:0000256" key="5">
    <source>
        <dbReference type="SAM" id="Phobius"/>
    </source>
</evidence>
<dbReference type="PANTHER" id="PTHR45902">
    <property type="entry name" value="LATROPHILIN RECEPTOR-LIKE PROTEIN A"/>
    <property type="match status" value="1"/>
</dbReference>
<feature type="transmembrane region" description="Helical" evidence="5">
    <location>
        <begin position="12"/>
        <end position="30"/>
    </location>
</feature>
<dbReference type="GO" id="GO:0016020">
    <property type="term" value="C:membrane"/>
    <property type="evidence" value="ECO:0007669"/>
    <property type="project" value="UniProtKB-SubCell"/>
</dbReference>
<dbReference type="PANTHER" id="PTHR45902:SF2">
    <property type="entry name" value="G-PROTEIN COUPLED RECEPTORS FAMILY 2 PROFILE 2 DOMAIN-CONTAINING PROTEIN"/>
    <property type="match status" value="1"/>
</dbReference>
<evidence type="ECO:0000256" key="4">
    <source>
        <dbReference type="ARBA" id="ARBA00023136"/>
    </source>
</evidence>
<feature type="non-terminal residue" evidence="7">
    <location>
        <position position="1"/>
    </location>
</feature>
<keyword evidence="4 5" id="KW-0472">Membrane</keyword>
<evidence type="ECO:0000256" key="1">
    <source>
        <dbReference type="ARBA" id="ARBA00004141"/>
    </source>
</evidence>
<name>A0A9P0L2V3_ACAOB</name>
<feature type="domain" description="G-protein coupled receptors family 2 profile 2" evidence="6">
    <location>
        <begin position="1"/>
        <end position="98"/>
    </location>
</feature>
<sequence>LLFQDSELCIALAFALQYARLCVFCWLLLITHNMHSQFRTGLHLVPITDNNITGRFLRYSTFGWGTPLLLLAASVGIQYHDKGGKLLDTASLEEQNCW</sequence>
<dbReference type="AlphaFoldDB" id="A0A9P0L2V3"/>
<evidence type="ECO:0000256" key="2">
    <source>
        <dbReference type="ARBA" id="ARBA00022692"/>
    </source>
</evidence>
<comment type="subcellular location">
    <subcellularLocation>
        <location evidence="1">Membrane</location>
        <topology evidence="1">Multi-pass membrane protein</topology>
    </subcellularLocation>
</comment>
<accession>A0A9P0L2V3</accession>
<dbReference type="InterPro" id="IPR053231">
    <property type="entry name" value="GPCR_LN-TM7"/>
</dbReference>
<dbReference type="Proteomes" id="UP001152888">
    <property type="component" value="Unassembled WGS sequence"/>
</dbReference>
<dbReference type="GO" id="GO:0007166">
    <property type="term" value="P:cell surface receptor signaling pathway"/>
    <property type="evidence" value="ECO:0007669"/>
    <property type="project" value="InterPro"/>
</dbReference>
<dbReference type="PROSITE" id="PS50261">
    <property type="entry name" value="G_PROTEIN_RECEP_F2_4"/>
    <property type="match status" value="1"/>
</dbReference>
<dbReference type="InterPro" id="IPR017981">
    <property type="entry name" value="GPCR_2-like_7TM"/>
</dbReference>
<dbReference type="EMBL" id="CAKOFQ010007067">
    <property type="protein sequence ID" value="CAH1989613.1"/>
    <property type="molecule type" value="Genomic_DNA"/>
</dbReference>
<evidence type="ECO:0000256" key="3">
    <source>
        <dbReference type="ARBA" id="ARBA00022989"/>
    </source>
</evidence>
<dbReference type="Pfam" id="PF00002">
    <property type="entry name" value="7tm_2"/>
    <property type="match status" value="1"/>
</dbReference>
<comment type="caution">
    <text evidence="7">The sequence shown here is derived from an EMBL/GenBank/DDBJ whole genome shotgun (WGS) entry which is preliminary data.</text>
</comment>
<dbReference type="GO" id="GO:0004930">
    <property type="term" value="F:G protein-coupled receptor activity"/>
    <property type="evidence" value="ECO:0007669"/>
    <property type="project" value="InterPro"/>
</dbReference>
<reference evidence="7" key="1">
    <citation type="submission" date="2022-03" db="EMBL/GenBank/DDBJ databases">
        <authorList>
            <person name="Sayadi A."/>
        </authorList>
    </citation>
    <scope>NUCLEOTIDE SEQUENCE</scope>
</reference>
<keyword evidence="8" id="KW-1185">Reference proteome</keyword>
<organism evidence="7 8">
    <name type="scientific">Acanthoscelides obtectus</name>
    <name type="common">Bean weevil</name>
    <name type="synonym">Bruchus obtectus</name>
    <dbReference type="NCBI Taxonomy" id="200917"/>
    <lineage>
        <taxon>Eukaryota</taxon>
        <taxon>Metazoa</taxon>
        <taxon>Ecdysozoa</taxon>
        <taxon>Arthropoda</taxon>
        <taxon>Hexapoda</taxon>
        <taxon>Insecta</taxon>
        <taxon>Pterygota</taxon>
        <taxon>Neoptera</taxon>
        <taxon>Endopterygota</taxon>
        <taxon>Coleoptera</taxon>
        <taxon>Polyphaga</taxon>
        <taxon>Cucujiformia</taxon>
        <taxon>Chrysomeloidea</taxon>
        <taxon>Chrysomelidae</taxon>
        <taxon>Bruchinae</taxon>
        <taxon>Bruchini</taxon>
        <taxon>Acanthoscelides</taxon>
    </lineage>
</organism>
<evidence type="ECO:0000259" key="6">
    <source>
        <dbReference type="PROSITE" id="PS50261"/>
    </source>
</evidence>